<dbReference type="InterPro" id="IPR057268">
    <property type="entry name" value="Ribosomal_L18"/>
</dbReference>
<dbReference type="GO" id="GO:0022625">
    <property type="term" value="C:cytosolic large ribosomal subunit"/>
    <property type="evidence" value="ECO:0007669"/>
    <property type="project" value="TreeGrafter"/>
</dbReference>
<dbReference type="CDD" id="cd00432">
    <property type="entry name" value="Ribosomal_L18_L5e"/>
    <property type="match status" value="1"/>
</dbReference>
<dbReference type="Proteomes" id="UP000064893">
    <property type="component" value="Chromosome"/>
</dbReference>
<evidence type="ECO:0000256" key="1">
    <source>
        <dbReference type="ARBA" id="ARBA00007116"/>
    </source>
</evidence>
<dbReference type="GO" id="GO:0006412">
    <property type="term" value="P:translation"/>
    <property type="evidence" value="ECO:0007669"/>
    <property type="project" value="UniProtKB-UniRule"/>
</dbReference>
<dbReference type="NCBIfam" id="TIGR00060">
    <property type="entry name" value="L18_bact"/>
    <property type="match status" value="1"/>
</dbReference>
<keyword evidence="2 7" id="KW-0699">rRNA-binding</keyword>
<dbReference type="PANTHER" id="PTHR12899:SF3">
    <property type="entry name" value="LARGE RIBOSOMAL SUBUNIT PROTEIN UL18M"/>
    <property type="match status" value="1"/>
</dbReference>
<dbReference type="KEGG" id="blq:L21SP5_03058"/>
<dbReference type="RefSeq" id="WP_057954032.1">
    <property type="nucleotide sequence ID" value="NZ_CP013118.1"/>
</dbReference>
<organism evidence="8 9">
    <name type="scientific">Salinivirga cyanobacteriivorans</name>
    <dbReference type="NCBI Taxonomy" id="1307839"/>
    <lineage>
        <taxon>Bacteria</taxon>
        <taxon>Pseudomonadati</taxon>
        <taxon>Bacteroidota</taxon>
        <taxon>Bacteroidia</taxon>
        <taxon>Bacteroidales</taxon>
        <taxon>Salinivirgaceae</taxon>
        <taxon>Salinivirga</taxon>
    </lineage>
</organism>
<dbReference type="Pfam" id="PF00861">
    <property type="entry name" value="Ribosomal_L18p"/>
    <property type="match status" value="1"/>
</dbReference>
<comment type="function">
    <text evidence="7">This is one of the proteins that bind and probably mediate the attachment of the 5S RNA into the large ribosomal subunit, where it forms part of the central protuberance.</text>
</comment>
<dbReference type="GO" id="GO:0008097">
    <property type="term" value="F:5S rRNA binding"/>
    <property type="evidence" value="ECO:0007669"/>
    <property type="project" value="TreeGrafter"/>
</dbReference>
<keyword evidence="5 7" id="KW-0687">Ribonucleoprotein</keyword>
<sequence>MAFDKQKRRLKIKKRIRKNIFGTPEMPRLSVYRSNKHISVQIIDDVNNKTLVAASSRNKELAEAKGNKSEIATSVGELIAKRALDKGVNQIVFDRNGYLYHGRVKSLAEGARKGGLKF</sequence>
<evidence type="ECO:0000256" key="5">
    <source>
        <dbReference type="ARBA" id="ARBA00023274"/>
    </source>
</evidence>
<evidence type="ECO:0000256" key="6">
    <source>
        <dbReference type="ARBA" id="ARBA00035197"/>
    </source>
</evidence>
<evidence type="ECO:0000313" key="8">
    <source>
        <dbReference type="EMBL" id="ALO16678.1"/>
    </source>
</evidence>
<evidence type="ECO:0000256" key="3">
    <source>
        <dbReference type="ARBA" id="ARBA00022884"/>
    </source>
</evidence>
<dbReference type="HAMAP" id="MF_01337_B">
    <property type="entry name" value="Ribosomal_uL18_B"/>
    <property type="match status" value="1"/>
</dbReference>
<evidence type="ECO:0000256" key="4">
    <source>
        <dbReference type="ARBA" id="ARBA00022980"/>
    </source>
</evidence>
<evidence type="ECO:0000313" key="9">
    <source>
        <dbReference type="Proteomes" id="UP000064893"/>
    </source>
</evidence>
<evidence type="ECO:0000256" key="2">
    <source>
        <dbReference type="ARBA" id="ARBA00022730"/>
    </source>
</evidence>
<dbReference type="InterPro" id="IPR005484">
    <property type="entry name" value="Ribosomal_uL18_bac/plant/anim"/>
</dbReference>
<gene>
    <name evidence="7 8" type="primary">rplR</name>
    <name evidence="8" type="ORF">L21SP5_03058</name>
</gene>
<dbReference type="Gene3D" id="3.30.420.100">
    <property type="match status" value="1"/>
</dbReference>
<dbReference type="PATRIC" id="fig|1307839.3.peg.3220"/>
<keyword evidence="9" id="KW-1185">Reference proteome</keyword>
<accession>A0A0S2I2W7</accession>
<dbReference type="SUPFAM" id="SSF53137">
    <property type="entry name" value="Translational machinery components"/>
    <property type="match status" value="1"/>
</dbReference>
<dbReference type="InterPro" id="IPR004389">
    <property type="entry name" value="Ribosomal_uL18_bac-type"/>
</dbReference>
<keyword evidence="3 7" id="KW-0694">RNA-binding</keyword>
<dbReference type="EMBL" id="CP013118">
    <property type="protein sequence ID" value="ALO16678.1"/>
    <property type="molecule type" value="Genomic_DNA"/>
</dbReference>
<dbReference type="GO" id="GO:0003735">
    <property type="term" value="F:structural constituent of ribosome"/>
    <property type="evidence" value="ECO:0007669"/>
    <property type="project" value="InterPro"/>
</dbReference>
<keyword evidence="4 7" id="KW-0689">Ribosomal protein</keyword>
<dbReference type="OrthoDB" id="9810939at2"/>
<comment type="similarity">
    <text evidence="1 7">Belongs to the universal ribosomal protein uL18 family.</text>
</comment>
<name>A0A0S2I2W7_9BACT</name>
<comment type="subunit">
    <text evidence="7">Part of the 50S ribosomal subunit; part of the 5S rRNA/L5/L18/L25 subcomplex. Contacts the 5S and 23S rRNAs.</text>
</comment>
<dbReference type="STRING" id="1307839.L21SP5_03058"/>
<proteinExistence type="inferred from homology"/>
<dbReference type="FunFam" id="3.30.420.100:FF:000001">
    <property type="entry name" value="50S ribosomal protein L18"/>
    <property type="match status" value="1"/>
</dbReference>
<reference evidence="8 9" key="1">
    <citation type="submission" date="2015-11" db="EMBL/GenBank/DDBJ databases">
        <title>Description and complete genome sequence of a novel strain predominating in hypersaline microbial mats and representing a new family of the Bacteriodetes phylum.</title>
        <authorList>
            <person name="Spring S."/>
            <person name="Bunk B."/>
            <person name="Sproer C."/>
            <person name="Klenk H.-P."/>
        </authorList>
    </citation>
    <scope>NUCLEOTIDE SEQUENCE [LARGE SCALE GENOMIC DNA]</scope>
    <source>
        <strain evidence="8 9">L21-Spi-D4</strain>
    </source>
</reference>
<evidence type="ECO:0000256" key="7">
    <source>
        <dbReference type="HAMAP-Rule" id="MF_01337"/>
    </source>
</evidence>
<protein>
    <recommendedName>
        <fullName evidence="6 7">Large ribosomal subunit protein uL18</fullName>
    </recommendedName>
</protein>
<dbReference type="AlphaFoldDB" id="A0A0S2I2W7"/>
<dbReference type="PANTHER" id="PTHR12899">
    <property type="entry name" value="39S RIBOSOMAL PROTEIN L18, MITOCHONDRIAL"/>
    <property type="match status" value="1"/>
</dbReference>